<feature type="domain" description="HTH cro/C1-type" evidence="1">
    <location>
        <begin position="39"/>
        <end position="88"/>
    </location>
</feature>
<evidence type="ECO:0000313" key="3">
    <source>
        <dbReference type="Proteomes" id="UP000295388"/>
    </source>
</evidence>
<dbReference type="CDD" id="cd00093">
    <property type="entry name" value="HTH_XRE"/>
    <property type="match status" value="1"/>
</dbReference>
<dbReference type="SMART" id="SM00530">
    <property type="entry name" value="HTH_XRE"/>
    <property type="match status" value="1"/>
</dbReference>
<organism evidence="2 3">
    <name type="scientific">Kribbella caucasensis</name>
    <dbReference type="NCBI Taxonomy" id="2512215"/>
    <lineage>
        <taxon>Bacteria</taxon>
        <taxon>Bacillati</taxon>
        <taxon>Actinomycetota</taxon>
        <taxon>Actinomycetes</taxon>
        <taxon>Propionibacteriales</taxon>
        <taxon>Kribbellaceae</taxon>
        <taxon>Kribbella</taxon>
    </lineage>
</organism>
<dbReference type="OrthoDB" id="4498936at2"/>
<comment type="caution">
    <text evidence="2">The sequence shown here is derived from an EMBL/GenBank/DDBJ whole genome shotgun (WGS) entry which is preliminary data.</text>
</comment>
<dbReference type="InterPro" id="IPR001387">
    <property type="entry name" value="Cro/C1-type_HTH"/>
</dbReference>
<proteinExistence type="predicted"/>
<dbReference type="RefSeq" id="WP_133799440.1">
    <property type="nucleotide sequence ID" value="NZ_SNWQ01000003.1"/>
</dbReference>
<keyword evidence="3" id="KW-1185">Reference proteome</keyword>
<dbReference type="GO" id="GO:0003677">
    <property type="term" value="F:DNA binding"/>
    <property type="evidence" value="ECO:0007669"/>
    <property type="project" value="InterPro"/>
</dbReference>
<dbReference type="AlphaFoldDB" id="A0A4R6KPI1"/>
<dbReference type="EMBL" id="SNWQ01000003">
    <property type="protein sequence ID" value="TDO51499.1"/>
    <property type="molecule type" value="Genomic_DNA"/>
</dbReference>
<gene>
    <name evidence="2" type="ORF">EV643_103238</name>
</gene>
<name>A0A4R6KPI1_9ACTN</name>
<reference evidence="2 3" key="1">
    <citation type="submission" date="2019-03" db="EMBL/GenBank/DDBJ databases">
        <title>Genomic Encyclopedia of Type Strains, Phase III (KMG-III): the genomes of soil and plant-associated and newly described type strains.</title>
        <authorList>
            <person name="Whitman W."/>
        </authorList>
    </citation>
    <scope>NUCLEOTIDE SEQUENCE [LARGE SCALE GENOMIC DNA]</scope>
    <source>
        <strain evidence="2 3">VKM Ac-2527</strain>
    </source>
</reference>
<sequence>MREESADSLRLPLSFWRSEAVQDALTSRDIGRLLRDVGARGISQTRIGLAVGLSQGRVSDIVRGTRRVARLHVLERVATGLSMPVRERQILGLAPGDLGDRASWSPPATHGGDEAGDDVQRKEFLRLALGTGAGLVATRYISLPDEGANDLRSALAGPIAHYRRMEHAVSSEHLAPAVEAHLALTRVTVEQSLPTTGGFSVLAEIAGMTGWLAADRGDLATARNRYAEAVRRAEQARNPLLTAYMVASLGQFETEAGNARIGLTFIAKAESLLDRSAPDSARAWLSGLRAVTAGQLRDRKSTVAALKLADTLTDHPKGEPVWPWVFQFDSAKLASTRAVALGRLGDTQGAIAAFDVANPHLTGPKPRALALVDHAAVLVVAGHVEEGCSAALAALQTGRDLRSRRVVNRVTDFTSSLPSSRGAMELSQALQEARA</sequence>
<evidence type="ECO:0000313" key="2">
    <source>
        <dbReference type="EMBL" id="TDO51499.1"/>
    </source>
</evidence>
<dbReference type="InterPro" id="IPR010982">
    <property type="entry name" value="Lambda_DNA-bd_dom_sf"/>
</dbReference>
<protein>
    <recommendedName>
        <fullName evidence="1">HTH cro/C1-type domain-containing protein</fullName>
    </recommendedName>
</protein>
<dbReference type="PROSITE" id="PS50943">
    <property type="entry name" value="HTH_CROC1"/>
    <property type="match status" value="1"/>
</dbReference>
<dbReference type="Proteomes" id="UP000295388">
    <property type="component" value="Unassembled WGS sequence"/>
</dbReference>
<accession>A0A4R6KPI1</accession>
<evidence type="ECO:0000259" key="1">
    <source>
        <dbReference type="PROSITE" id="PS50943"/>
    </source>
</evidence>
<dbReference type="SUPFAM" id="SSF47413">
    <property type="entry name" value="lambda repressor-like DNA-binding domains"/>
    <property type="match status" value="1"/>
</dbReference>